<dbReference type="SMART" id="SM00131">
    <property type="entry name" value="KU"/>
    <property type="match status" value="1"/>
</dbReference>
<feature type="compositionally biased region" description="Low complexity" evidence="1">
    <location>
        <begin position="299"/>
        <end position="308"/>
    </location>
</feature>
<proteinExistence type="predicted"/>
<accession>A0A2G5THY6</accession>
<reference evidence="4" key="1">
    <citation type="submission" date="2017-10" db="EMBL/GenBank/DDBJ databases">
        <title>Rapid genome shrinkage in a self-fertile nematode reveals novel sperm competition proteins.</title>
        <authorList>
            <person name="Yin D."/>
            <person name="Schwarz E.M."/>
            <person name="Thomas C.G."/>
            <person name="Felde R.L."/>
            <person name="Korf I.F."/>
            <person name="Cutter A.D."/>
            <person name="Schartner C.M."/>
            <person name="Ralston E.J."/>
            <person name="Meyer B.J."/>
            <person name="Haag E.S."/>
        </authorList>
    </citation>
    <scope>NUCLEOTIDE SEQUENCE [LARGE SCALE GENOMIC DNA]</scope>
    <source>
        <strain evidence="4">JU1422</strain>
    </source>
</reference>
<dbReference type="Pfam" id="PF00014">
    <property type="entry name" value="Kunitz_BPTI"/>
    <property type="match status" value="1"/>
</dbReference>
<dbReference type="Gene3D" id="4.10.410.10">
    <property type="entry name" value="Pancreatic trypsin inhibitor Kunitz domain"/>
    <property type="match status" value="1"/>
</dbReference>
<dbReference type="InterPro" id="IPR002223">
    <property type="entry name" value="Kunitz_BPTI"/>
</dbReference>
<comment type="caution">
    <text evidence="3">The sequence shown here is derived from an EMBL/GenBank/DDBJ whole genome shotgun (WGS) entry which is preliminary data.</text>
</comment>
<dbReference type="GO" id="GO:0004867">
    <property type="term" value="F:serine-type endopeptidase inhibitor activity"/>
    <property type="evidence" value="ECO:0007669"/>
    <property type="project" value="InterPro"/>
</dbReference>
<evidence type="ECO:0000259" key="2">
    <source>
        <dbReference type="PROSITE" id="PS50279"/>
    </source>
</evidence>
<keyword evidence="4" id="KW-1185">Reference proteome</keyword>
<feature type="compositionally biased region" description="Pro residues" evidence="1">
    <location>
        <begin position="245"/>
        <end position="260"/>
    </location>
</feature>
<gene>
    <name evidence="3" type="primary">Cni-F32D8.7</name>
    <name evidence="3" type="synonym">Cnig_chr_V.g19334</name>
    <name evidence="3" type="ORF">B9Z55_019334</name>
</gene>
<protein>
    <recommendedName>
        <fullName evidence="2">BPTI/Kunitz inhibitor domain-containing protein</fullName>
    </recommendedName>
</protein>
<dbReference type="CDD" id="cd00109">
    <property type="entry name" value="Kunitz-type"/>
    <property type="match status" value="1"/>
</dbReference>
<dbReference type="SUPFAM" id="SSF57362">
    <property type="entry name" value="BPTI-like"/>
    <property type="match status" value="1"/>
</dbReference>
<dbReference type="PROSITE" id="PS50279">
    <property type="entry name" value="BPTI_KUNITZ_2"/>
    <property type="match status" value="1"/>
</dbReference>
<evidence type="ECO:0000313" key="3">
    <source>
        <dbReference type="EMBL" id="PIC26899.1"/>
    </source>
</evidence>
<evidence type="ECO:0000313" key="4">
    <source>
        <dbReference type="Proteomes" id="UP000230233"/>
    </source>
</evidence>
<dbReference type="STRING" id="1611254.A0A2G5THY6"/>
<dbReference type="PRINTS" id="PR01217">
    <property type="entry name" value="PRICHEXTENSN"/>
</dbReference>
<dbReference type="Proteomes" id="UP000230233">
    <property type="component" value="Chromosome V"/>
</dbReference>
<dbReference type="OrthoDB" id="4473401at2759"/>
<evidence type="ECO:0000256" key="1">
    <source>
        <dbReference type="SAM" id="MobiDB-lite"/>
    </source>
</evidence>
<feature type="region of interest" description="Disordered" evidence="1">
    <location>
        <begin position="226"/>
        <end position="274"/>
    </location>
</feature>
<name>A0A2G5THY6_9PELO</name>
<dbReference type="EMBL" id="PDUG01000005">
    <property type="protein sequence ID" value="PIC26899.1"/>
    <property type="molecule type" value="Genomic_DNA"/>
</dbReference>
<sequence>MVLRLCRFLTPSLSSSSASGRCAKLFLFLLSANSILIGFVLGQLPDELDPFLEKLFEFEECEDFLGSTDYTNIATSKCDPHTCDFPRQICARPAAQFQDSSANTCRTIPLECITAANGGVAPGPSIRSTPSPFMPQPSIPNVISPMIPSPSAVSATPSPTDPLAICKMGVPTGRFCGFRPMFTYNKETLQCDEFWFPGCRTAETNANLFEDYQQCQKVAEMCKPTPPPTLAPFRPRPHTTRRPHPPPTPPPPPPPAPAPSPFVDAFKSFGGNSQAGQGALGAIGMFTGSGLGPTGQGPLGNFAPNPNAGAPPPAAGGAGGQDGQDLGLFGLIQQGIMGAQAAGQGGKPGKEATAKAAGQILQQFTGFDLGGIGNNFGGLFGR</sequence>
<feature type="region of interest" description="Disordered" evidence="1">
    <location>
        <begin position="294"/>
        <end position="323"/>
    </location>
</feature>
<feature type="compositionally biased region" description="Basic residues" evidence="1">
    <location>
        <begin position="235"/>
        <end position="244"/>
    </location>
</feature>
<dbReference type="InterPro" id="IPR036880">
    <property type="entry name" value="Kunitz_BPTI_sf"/>
</dbReference>
<organism evidence="3 4">
    <name type="scientific">Caenorhabditis nigoni</name>
    <dbReference type="NCBI Taxonomy" id="1611254"/>
    <lineage>
        <taxon>Eukaryota</taxon>
        <taxon>Metazoa</taxon>
        <taxon>Ecdysozoa</taxon>
        <taxon>Nematoda</taxon>
        <taxon>Chromadorea</taxon>
        <taxon>Rhabditida</taxon>
        <taxon>Rhabditina</taxon>
        <taxon>Rhabditomorpha</taxon>
        <taxon>Rhabditoidea</taxon>
        <taxon>Rhabditidae</taxon>
        <taxon>Peloderinae</taxon>
        <taxon>Caenorhabditis</taxon>
    </lineage>
</organism>
<dbReference type="AlphaFoldDB" id="A0A2G5THY6"/>
<feature type="domain" description="BPTI/Kunitz inhibitor" evidence="2">
    <location>
        <begin position="166"/>
        <end position="219"/>
    </location>
</feature>